<feature type="transmembrane region" description="Helical" evidence="7">
    <location>
        <begin position="219"/>
        <end position="239"/>
    </location>
</feature>
<dbReference type="PROSITE" id="PS00211">
    <property type="entry name" value="ABC_TRANSPORTER_1"/>
    <property type="match status" value="1"/>
</dbReference>
<dbReference type="CDD" id="cd03228">
    <property type="entry name" value="ABCC_MRP_Like"/>
    <property type="match status" value="1"/>
</dbReference>
<reference evidence="10 11" key="1">
    <citation type="submission" date="2017-03" db="EMBL/GenBank/DDBJ databases">
        <authorList>
            <person name="Afonso C.L."/>
            <person name="Miller P.J."/>
            <person name="Scott M.A."/>
            <person name="Spackman E."/>
            <person name="Goraichik I."/>
            <person name="Dimitrov K.M."/>
            <person name="Suarez D.L."/>
            <person name="Swayne D.E."/>
        </authorList>
    </citation>
    <scope>NUCLEOTIDE SEQUENCE [LARGE SCALE GENOMIC DNA]</scope>
    <source>
        <strain evidence="10 11">ATCC 51113</strain>
    </source>
</reference>
<feature type="transmembrane region" description="Helical" evidence="7">
    <location>
        <begin position="12"/>
        <end position="32"/>
    </location>
</feature>
<dbReference type="RefSeq" id="WP_080859215.1">
    <property type="nucleotide sequence ID" value="NZ_CP077405.1"/>
</dbReference>
<dbReference type="Gene3D" id="3.40.50.300">
    <property type="entry name" value="P-loop containing nucleotide triphosphate hydrolases"/>
    <property type="match status" value="1"/>
</dbReference>
<evidence type="ECO:0008006" key="12">
    <source>
        <dbReference type="Google" id="ProtNLM"/>
    </source>
</evidence>
<evidence type="ECO:0000313" key="11">
    <source>
        <dbReference type="Proteomes" id="UP000192573"/>
    </source>
</evidence>
<name>A0A1V8P0P0_CITBR</name>
<dbReference type="GO" id="GO:0034040">
    <property type="term" value="F:ATPase-coupled lipid transmembrane transporter activity"/>
    <property type="evidence" value="ECO:0007669"/>
    <property type="project" value="TreeGrafter"/>
</dbReference>
<keyword evidence="5 7" id="KW-1133">Transmembrane helix</keyword>
<gene>
    <name evidence="10" type="ORF">BZK42_12025</name>
</gene>
<feature type="domain" description="ABC transmembrane type-1" evidence="9">
    <location>
        <begin position="12"/>
        <end position="274"/>
    </location>
</feature>
<accession>A0A1V8P0P0</accession>
<dbReference type="PROSITE" id="PS50929">
    <property type="entry name" value="ABC_TM1F"/>
    <property type="match status" value="1"/>
</dbReference>
<dbReference type="InterPro" id="IPR003439">
    <property type="entry name" value="ABC_transporter-like_ATP-bd"/>
</dbReference>
<feature type="transmembrane region" description="Helical" evidence="7">
    <location>
        <begin position="44"/>
        <end position="61"/>
    </location>
</feature>
<dbReference type="InterPro" id="IPR039421">
    <property type="entry name" value="Type_1_exporter"/>
</dbReference>
<dbReference type="GO" id="GO:0005886">
    <property type="term" value="C:plasma membrane"/>
    <property type="evidence" value="ECO:0007669"/>
    <property type="project" value="UniProtKB-SubCell"/>
</dbReference>
<dbReference type="Pfam" id="PF00005">
    <property type="entry name" value="ABC_tran"/>
    <property type="match status" value="1"/>
</dbReference>
<evidence type="ECO:0000259" key="9">
    <source>
        <dbReference type="PROSITE" id="PS50929"/>
    </source>
</evidence>
<dbReference type="SUPFAM" id="SSF90123">
    <property type="entry name" value="ABC transporter transmembrane region"/>
    <property type="match status" value="1"/>
</dbReference>
<evidence type="ECO:0000313" key="10">
    <source>
        <dbReference type="EMBL" id="OQM42245.1"/>
    </source>
</evidence>
<dbReference type="EMBL" id="NAEW01000004">
    <property type="protein sequence ID" value="OQM42245.1"/>
    <property type="molecule type" value="Genomic_DNA"/>
</dbReference>
<dbReference type="InterPro" id="IPR003593">
    <property type="entry name" value="AAA+_ATPase"/>
</dbReference>
<dbReference type="AlphaFoldDB" id="A0A1V8P0P0"/>
<proteinExistence type="predicted"/>
<organism evidence="10 11">
    <name type="scientific">Citrobacter braakii</name>
    <dbReference type="NCBI Taxonomy" id="57706"/>
    <lineage>
        <taxon>Bacteria</taxon>
        <taxon>Pseudomonadati</taxon>
        <taxon>Pseudomonadota</taxon>
        <taxon>Gammaproteobacteria</taxon>
        <taxon>Enterobacterales</taxon>
        <taxon>Enterobacteriaceae</taxon>
        <taxon>Citrobacter</taxon>
        <taxon>Citrobacter freundii complex</taxon>
    </lineage>
</organism>
<feature type="transmembrane region" description="Helical" evidence="7">
    <location>
        <begin position="105"/>
        <end position="126"/>
    </location>
</feature>
<keyword evidence="2 7" id="KW-0812">Transmembrane</keyword>
<evidence type="ECO:0000256" key="1">
    <source>
        <dbReference type="ARBA" id="ARBA00004651"/>
    </source>
</evidence>
<keyword evidence="3" id="KW-0547">Nucleotide-binding</keyword>
<dbReference type="SUPFAM" id="SSF52540">
    <property type="entry name" value="P-loop containing nucleoside triphosphate hydrolases"/>
    <property type="match status" value="1"/>
</dbReference>
<comment type="caution">
    <text evidence="10">The sequence shown here is derived from an EMBL/GenBank/DDBJ whole genome shotgun (WGS) entry which is preliminary data.</text>
</comment>
<sequence length="543" mass="59553">MKRNLLRLLTPALVLMILSAVMEGICALLLAFLVSRLQTPEHELLMLIIATMIALLVQYMAVTRGFSAGGAVVNMLVKALIVHLPRAVSPHKQADGLLSGPIGQVMSAPAHLLAPLVSACITPLTIIAGVGIWYPGLALLLLCVVILIALLLRISAKHLHKQELRLAAAASDIYITMAHFARHQALLRSSDNQSGASSALMQQLDEHHRSHQLLLRRSLPWHLAFVIALQLLLFLTILFGANAVMTQQLDIPHWMALIILLLRLFEPLLQLSHLDQALRQLRHAFRQVEQVLSAEEIPFVALDGPTPQDNSIRIHGVTLYAQNSDRGLEGLDAFCAAGQMLVIVGPSGAGKSSLIQLISRMQDPLVGRIEYGGCDIRSLSIQQLAKTQGVLFQANRLLRGSVSWNLTQGREDIDHEQLGSLLTALGLSPDILEEEVGTGGDRFSGGQKQRLCLARLLLHTPSLLLLDEPTASLDRHNANRVIELIRNYPGTRIIITHDPAMACVADSVWVLEDGKLTETGSPVELRQRGGWFYRFCKDKDTSL</sequence>
<feature type="transmembrane region" description="Helical" evidence="7">
    <location>
        <begin position="132"/>
        <end position="152"/>
    </location>
</feature>
<dbReference type="PANTHER" id="PTHR24221">
    <property type="entry name" value="ATP-BINDING CASSETTE SUB-FAMILY B"/>
    <property type="match status" value="1"/>
</dbReference>
<evidence type="ECO:0000256" key="2">
    <source>
        <dbReference type="ARBA" id="ARBA00022692"/>
    </source>
</evidence>
<evidence type="ECO:0000259" key="8">
    <source>
        <dbReference type="PROSITE" id="PS50893"/>
    </source>
</evidence>
<evidence type="ECO:0000256" key="6">
    <source>
        <dbReference type="ARBA" id="ARBA00023136"/>
    </source>
</evidence>
<dbReference type="GO" id="GO:0140359">
    <property type="term" value="F:ABC-type transporter activity"/>
    <property type="evidence" value="ECO:0007669"/>
    <property type="project" value="InterPro"/>
</dbReference>
<feature type="domain" description="ABC transporter" evidence="8">
    <location>
        <begin position="312"/>
        <end position="538"/>
    </location>
</feature>
<dbReference type="SMART" id="SM00382">
    <property type="entry name" value="AAA"/>
    <property type="match status" value="1"/>
</dbReference>
<protein>
    <recommendedName>
        <fullName evidence="12">ABC transporter ATP-binding protein</fullName>
    </recommendedName>
</protein>
<dbReference type="Proteomes" id="UP000192573">
    <property type="component" value="Unassembled WGS sequence"/>
</dbReference>
<dbReference type="PROSITE" id="PS50893">
    <property type="entry name" value="ABC_TRANSPORTER_2"/>
    <property type="match status" value="1"/>
</dbReference>
<evidence type="ECO:0000256" key="3">
    <source>
        <dbReference type="ARBA" id="ARBA00022741"/>
    </source>
</evidence>
<dbReference type="Gene3D" id="1.20.1560.10">
    <property type="entry name" value="ABC transporter type 1, transmembrane domain"/>
    <property type="match status" value="1"/>
</dbReference>
<dbReference type="InterPro" id="IPR011527">
    <property type="entry name" value="ABC1_TM_dom"/>
</dbReference>
<keyword evidence="6 7" id="KW-0472">Membrane</keyword>
<keyword evidence="4" id="KW-0067">ATP-binding</keyword>
<dbReference type="InterPro" id="IPR017871">
    <property type="entry name" value="ABC_transporter-like_CS"/>
</dbReference>
<evidence type="ECO:0000256" key="7">
    <source>
        <dbReference type="SAM" id="Phobius"/>
    </source>
</evidence>
<evidence type="ECO:0000256" key="5">
    <source>
        <dbReference type="ARBA" id="ARBA00022989"/>
    </source>
</evidence>
<dbReference type="InterPro" id="IPR027417">
    <property type="entry name" value="P-loop_NTPase"/>
</dbReference>
<comment type="subcellular location">
    <subcellularLocation>
        <location evidence="1">Cell membrane</location>
        <topology evidence="1">Multi-pass membrane protein</topology>
    </subcellularLocation>
</comment>
<dbReference type="PANTHER" id="PTHR24221:SF654">
    <property type="entry name" value="ATP-BINDING CASSETTE SUB-FAMILY B MEMBER 6"/>
    <property type="match status" value="1"/>
</dbReference>
<evidence type="ECO:0000256" key="4">
    <source>
        <dbReference type="ARBA" id="ARBA00022840"/>
    </source>
</evidence>
<dbReference type="GO" id="GO:0016887">
    <property type="term" value="F:ATP hydrolysis activity"/>
    <property type="evidence" value="ECO:0007669"/>
    <property type="project" value="InterPro"/>
</dbReference>
<dbReference type="InterPro" id="IPR036640">
    <property type="entry name" value="ABC1_TM_sf"/>
</dbReference>
<dbReference type="GO" id="GO:0005524">
    <property type="term" value="F:ATP binding"/>
    <property type="evidence" value="ECO:0007669"/>
    <property type="project" value="UniProtKB-KW"/>
</dbReference>